<evidence type="ECO:0000256" key="1">
    <source>
        <dbReference type="ARBA" id="ARBA00008296"/>
    </source>
</evidence>
<evidence type="ECO:0000259" key="3">
    <source>
        <dbReference type="Pfam" id="PF06244"/>
    </source>
</evidence>
<keyword evidence="2" id="KW-0175">Coiled coil</keyword>
<evidence type="ECO:0000313" key="4">
    <source>
        <dbReference type="EMBL" id="KAF8405497.1"/>
    </source>
</evidence>
<dbReference type="InterPro" id="IPR043502">
    <property type="entry name" value="DNA/RNA_pol_sf"/>
</dbReference>
<reference evidence="4 5" key="1">
    <citation type="submission" date="2020-04" db="EMBL/GenBank/DDBJ databases">
        <title>Plant Genome Project.</title>
        <authorList>
            <person name="Zhang R.-G."/>
        </authorList>
    </citation>
    <scope>NUCLEOTIDE SEQUENCE [LARGE SCALE GENOMIC DNA]</scope>
    <source>
        <strain evidence="4">YNK0</strain>
        <tissue evidence="4">Leaf</tissue>
    </source>
</reference>
<dbReference type="EMBL" id="JABCRI010000006">
    <property type="protein sequence ID" value="KAF8405497.1"/>
    <property type="molecule type" value="Genomic_DNA"/>
</dbReference>
<comment type="caution">
    <text evidence="4">The sequence shown here is derived from an EMBL/GenBank/DDBJ whole genome shotgun (WGS) entry which is preliminary data.</text>
</comment>
<dbReference type="InterPro" id="IPR054414">
    <property type="entry name" value="Ccdc124/Oxs1_C"/>
</dbReference>
<dbReference type="GO" id="GO:0005634">
    <property type="term" value="C:nucleus"/>
    <property type="evidence" value="ECO:0007669"/>
    <property type="project" value="TreeGrafter"/>
</dbReference>
<dbReference type="PANTHER" id="PTHR21680:SF0">
    <property type="entry name" value="COILED-COIL DOMAIN-CONTAINING PROTEIN 124"/>
    <property type="match status" value="1"/>
</dbReference>
<dbReference type="GO" id="GO:0003713">
    <property type="term" value="F:transcription coactivator activity"/>
    <property type="evidence" value="ECO:0007669"/>
    <property type="project" value="TreeGrafter"/>
</dbReference>
<dbReference type="PANTHER" id="PTHR21680">
    <property type="entry name" value="COILED-COIL DOMAIN-CONTAINING PROTEIN 124"/>
    <property type="match status" value="1"/>
</dbReference>
<dbReference type="Pfam" id="PF06244">
    <property type="entry name" value="Ccdc124"/>
    <property type="match status" value="1"/>
</dbReference>
<dbReference type="OrthoDB" id="1934862at2759"/>
<dbReference type="Gene3D" id="3.10.10.10">
    <property type="entry name" value="HIV Type 1 Reverse Transcriptase, subunit A, domain 1"/>
    <property type="match status" value="1"/>
</dbReference>
<dbReference type="Proteomes" id="UP000655225">
    <property type="component" value="Unassembled WGS sequence"/>
</dbReference>
<evidence type="ECO:0000256" key="2">
    <source>
        <dbReference type="ARBA" id="ARBA00023054"/>
    </source>
</evidence>
<gene>
    <name evidence="4" type="ORF">HHK36_010404</name>
</gene>
<comment type="similarity">
    <text evidence="1">Belongs to the CCDC124 family.</text>
</comment>
<dbReference type="AlphaFoldDB" id="A0A835DMC4"/>
<organism evidence="4 5">
    <name type="scientific">Tetracentron sinense</name>
    <name type="common">Spur-leaf</name>
    <dbReference type="NCBI Taxonomy" id="13715"/>
    <lineage>
        <taxon>Eukaryota</taxon>
        <taxon>Viridiplantae</taxon>
        <taxon>Streptophyta</taxon>
        <taxon>Embryophyta</taxon>
        <taxon>Tracheophyta</taxon>
        <taxon>Spermatophyta</taxon>
        <taxon>Magnoliopsida</taxon>
        <taxon>Trochodendrales</taxon>
        <taxon>Trochodendraceae</taxon>
        <taxon>Tetracentron</taxon>
    </lineage>
</organism>
<proteinExistence type="inferred from homology"/>
<dbReference type="CDD" id="cd00303">
    <property type="entry name" value="retropepsin_like"/>
    <property type="match status" value="1"/>
</dbReference>
<sequence length="575" mass="63651">MVEITQVVEVSLNSVVGLTTPKTMKLKGMIGEQEVVVPIDPGATHNFISLELVKRMQLPIAKTEAYGVAMGTGNAERGEGICRGVTLHLQGIDIVEEFLPLGLGSETVTLCGDPSLGKTLVSLKALMRTIKHEGAGILVELSQLVGLGEESPRVPKFLHQTLAEHEAVVDMPSGLPPVRGHEHSIVLKEGSQPISVRPYLYPHIQKDEIERLIKEMLAAGIIQAFEDTELPNLKEEKPGLTHTQYKDMIWKLWKKSPDNPLNQFLLCLKCLFISFVNNIAESEFSAGSFRRFLKNQFSIMTVDILKTTMVGKLPNDLEGIEASMECLLALIDDVYKYVDDVVDHLLLLYLSSITRTQLGLAEKLNTAAQILIPQGCRQVHLGKSKGFWKTISEGTWSEAFDGLGISLLLTSNPAIQVGLKISSNDSTVTVWPGDLTPDASVVRSVLLDLHLINHMVHYQQETFELQVSLLLQILERLLLLSRGREGTEKVIVRFGSEIGFKALNLSRISNFATLLDFSKVRLWLLLESVLWLLNVPNVAVVTMAWAWFCLPISQSNVFAAMFKMKGKGTSAIQIE</sequence>
<dbReference type="Gene3D" id="2.40.70.10">
    <property type="entry name" value="Acid Proteases"/>
    <property type="match status" value="1"/>
</dbReference>
<dbReference type="GO" id="GO:0006366">
    <property type="term" value="P:transcription by RNA polymerase II"/>
    <property type="evidence" value="ECO:0007669"/>
    <property type="project" value="TreeGrafter"/>
</dbReference>
<evidence type="ECO:0000313" key="5">
    <source>
        <dbReference type="Proteomes" id="UP000655225"/>
    </source>
</evidence>
<dbReference type="SUPFAM" id="SSF56672">
    <property type="entry name" value="DNA/RNA polymerases"/>
    <property type="match status" value="1"/>
</dbReference>
<protein>
    <recommendedName>
        <fullName evidence="3">Coiled-coil domain-containing protein</fullName>
    </recommendedName>
</protein>
<dbReference type="Pfam" id="PF08284">
    <property type="entry name" value="RVP_2"/>
    <property type="match status" value="1"/>
</dbReference>
<dbReference type="InterPro" id="IPR021109">
    <property type="entry name" value="Peptidase_aspartic_dom_sf"/>
</dbReference>
<accession>A0A835DMC4</accession>
<keyword evidence="5" id="KW-1185">Reference proteome</keyword>
<name>A0A835DMC4_TETSI</name>
<feature type="domain" description="Coiled-coil" evidence="3">
    <location>
        <begin position="222"/>
        <end position="263"/>
    </location>
</feature>
<dbReference type="InterPro" id="IPR010422">
    <property type="entry name" value="Ccdc124/Oxs1"/>
</dbReference>